<evidence type="ECO:0000313" key="3">
    <source>
        <dbReference type="EMBL" id="TYA12158.1"/>
    </source>
</evidence>
<keyword evidence="2" id="KW-0732">Signal</keyword>
<dbReference type="OrthoDB" id="9812829at2"/>
<feature type="region of interest" description="Disordered" evidence="1">
    <location>
        <begin position="656"/>
        <end position="729"/>
    </location>
</feature>
<feature type="chain" id="PRO_5038984552" evidence="2">
    <location>
        <begin position="29"/>
        <end position="729"/>
    </location>
</feature>
<feature type="region of interest" description="Disordered" evidence="1">
    <location>
        <begin position="454"/>
        <end position="481"/>
    </location>
</feature>
<accession>A0A5D0CQX9</accession>
<dbReference type="Proteomes" id="UP000325218">
    <property type="component" value="Unassembled WGS sequence"/>
</dbReference>
<dbReference type="AlphaFoldDB" id="A0A5D0CQX9"/>
<sequence>MRKFELSNKLGILLLSLALLSGCGSAAAGQTGAAGSGGTAAAEGTAAETEFTNAHAADLVSFEAEDTAAEWSADGSTAIRLNGTSAEISGGSGAVFRDGAVTITAAGTYVLSGQLSDGQVVVDVQDKGKVRLVLNGVDIHDSDSAPIYVKQAGKAIITLADGSENVITDGEKYVFPDASTDEPNAALFSKADLTINGTGKLTVTGNYNNGITGKDDLKIAGGILDVKAADDGIMGRDAVAVQDGSITVKAGGDGIKSTNDEDASKGFVAIAGGAFKVEAGSDGIQAETALVVDGGTFDLVTGGGNANGEVKTPEQGPGGPWGKTAASTEGGAAAGGGGGADTAATAGTGTAGGNAAGTAEETESASAKGLKAGTDISVNGGSFTIDSADDAVHGNGNVGVGGGELRIAAGDDGIHADALVFVSGGKVEIEKSYEGVEGANITVAGGEVRVKASDDGVNVAGGSDSSSADGRPEQDSFSKTGLGSNLLTIRGGYLVVDADGDGLDANGSIAMSGGTVVVNGPTSGGNGALDYDGSFEISGGILAVAGSSGMAQAPSDTSSQYSIAMNFSQAQQAGTPVRLEDGDGKTIMSFTPTKNYQTVVISTPEMEKGAYTLYTGGTKAGTETDGLLTGGTASGGTKVVAFDITDSTTIWLNESGVTAGNTAGRGPGGGGGGRGMRPDGARPGGAAPPEGGTPPENGTPTEGSVPPEGGAIPGGGGTTSAPGGTGTEQ</sequence>
<reference evidence="3 4" key="1">
    <citation type="submission" date="2019-08" db="EMBL/GenBank/DDBJ databases">
        <title>Genome sequencing of Paenibacillus faecis DSM 23593(T).</title>
        <authorList>
            <person name="Kook J.-K."/>
            <person name="Park S.-N."/>
            <person name="Lim Y.K."/>
        </authorList>
    </citation>
    <scope>NUCLEOTIDE SEQUENCE [LARGE SCALE GENOMIC DNA]</scope>
    <source>
        <strain evidence="3 4">DSM 23593</strain>
    </source>
</reference>
<evidence type="ECO:0000313" key="4">
    <source>
        <dbReference type="Proteomes" id="UP000325218"/>
    </source>
</evidence>
<dbReference type="EMBL" id="VSDO01000003">
    <property type="protein sequence ID" value="TYA12158.1"/>
    <property type="molecule type" value="Genomic_DNA"/>
</dbReference>
<name>A0A5D0CQX9_9BACL</name>
<dbReference type="InterPro" id="IPR025584">
    <property type="entry name" value="Cthe_2159"/>
</dbReference>
<feature type="signal peptide" evidence="2">
    <location>
        <begin position="1"/>
        <end position="28"/>
    </location>
</feature>
<proteinExistence type="predicted"/>
<comment type="caution">
    <text evidence="3">The sequence shown here is derived from an EMBL/GenBank/DDBJ whole genome shotgun (WGS) entry which is preliminary data.</text>
</comment>
<feature type="compositionally biased region" description="Low complexity" evidence="1">
    <location>
        <begin position="455"/>
        <end position="469"/>
    </location>
</feature>
<feature type="compositionally biased region" description="Gly residues" evidence="1">
    <location>
        <begin position="711"/>
        <end position="729"/>
    </location>
</feature>
<evidence type="ECO:0000256" key="1">
    <source>
        <dbReference type="SAM" id="MobiDB-lite"/>
    </source>
</evidence>
<feature type="compositionally biased region" description="Low complexity" evidence="1">
    <location>
        <begin position="684"/>
        <end position="710"/>
    </location>
</feature>
<gene>
    <name evidence="3" type="ORF">FRY98_15695</name>
</gene>
<feature type="region of interest" description="Disordered" evidence="1">
    <location>
        <begin position="303"/>
        <end position="346"/>
    </location>
</feature>
<evidence type="ECO:0000256" key="2">
    <source>
        <dbReference type="SAM" id="SignalP"/>
    </source>
</evidence>
<dbReference type="RefSeq" id="WP_148453604.1">
    <property type="nucleotide sequence ID" value="NZ_VSDO01000003.1"/>
</dbReference>
<dbReference type="PROSITE" id="PS51257">
    <property type="entry name" value="PROKAR_LIPOPROTEIN"/>
    <property type="match status" value="1"/>
</dbReference>
<protein>
    <submittedName>
        <fullName evidence="3">Carbohydrate-binding domain-containing protein</fullName>
    </submittedName>
</protein>
<keyword evidence="4" id="KW-1185">Reference proteome</keyword>
<organism evidence="3 4">
    <name type="scientific">Paenibacillus faecis</name>
    <dbReference type="NCBI Taxonomy" id="862114"/>
    <lineage>
        <taxon>Bacteria</taxon>
        <taxon>Bacillati</taxon>
        <taxon>Bacillota</taxon>
        <taxon>Bacilli</taxon>
        <taxon>Bacillales</taxon>
        <taxon>Paenibacillaceae</taxon>
        <taxon>Paenibacillus</taxon>
    </lineage>
</organism>
<feature type="compositionally biased region" description="Gly residues" evidence="1">
    <location>
        <begin position="663"/>
        <end position="675"/>
    </location>
</feature>
<dbReference type="Pfam" id="PF14262">
    <property type="entry name" value="Cthe_2159"/>
    <property type="match status" value="1"/>
</dbReference>